<organism evidence="1 2">
    <name type="scientific">Rhizoctonia solani</name>
    <dbReference type="NCBI Taxonomy" id="456999"/>
    <lineage>
        <taxon>Eukaryota</taxon>
        <taxon>Fungi</taxon>
        <taxon>Dikarya</taxon>
        <taxon>Basidiomycota</taxon>
        <taxon>Agaricomycotina</taxon>
        <taxon>Agaricomycetes</taxon>
        <taxon>Cantharellales</taxon>
        <taxon>Ceratobasidiaceae</taxon>
        <taxon>Rhizoctonia</taxon>
    </lineage>
</organism>
<proteinExistence type="predicted"/>
<evidence type="ECO:0000313" key="1">
    <source>
        <dbReference type="EMBL" id="CAE6435554.1"/>
    </source>
</evidence>
<dbReference type="AlphaFoldDB" id="A0A8H3ARP8"/>
<dbReference type="Proteomes" id="UP000663846">
    <property type="component" value="Unassembled WGS sequence"/>
</dbReference>
<evidence type="ECO:0000313" key="2">
    <source>
        <dbReference type="Proteomes" id="UP000663846"/>
    </source>
</evidence>
<comment type="caution">
    <text evidence="1">The sequence shown here is derived from an EMBL/GenBank/DDBJ whole genome shotgun (WGS) entry which is preliminary data.</text>
</comment>
<accession>A0A8H3ARP8</accession>
<gene>
    <name evidence="1" type="ORF">RDB_LOCUS119904</name>
</gene>
<sequence>MINPRCPIYPAATPGVGSQAIDFDQFHRKVVIDKDSFYDTPQFLVSWSTLSPNHEIHEEARLVIAIVGNESDADVMANLGRWITKLYQGLDDEHGANVLQEMLVTGVFVQVFNIAKDEEVVRLVPASDKMIIGGSAFHEYMHKFSLENV</sequence>
<name>A0A8H3ARP8_9AGAM</name>
<reference evidence="1" key="1">
    <citation type="submission" date="2021-01" db="EMBL/GenBank/DDBJ databases">
        <authorList>
            <person name="Kaushik A."/>
        </authorList>
    </citation>
    <scope>NUCLEOTIDE SEQUENCE</scope>
    <source>
        <strain evidence="1">AG1-1C</strain>
    </source>
</reference>
<protein>
    <submittedName>
        <fullName evidence="1">Uncharacterized protein</fullName>
    </submittedName>
</protein>
<dbReference type="EMBL" id="CAJMWS010000338">
    <property type="protein sequence ID" value="CAE6435554.1"/>
    <property type="molecule type" value="Genomic_DNA"/>
</dbReference>